<dbReference type="RefSeq" id="WP_014022692.1">
    <property type="nucleotide sequence ID" value="NC_015914.1"/>
</dbReference>
<protein>
    <submittedName>
        <fullName evidence="2">Methyltransferase type 11</fullName>
    </submittedName>
</protein>
<dbReference type="eggNOG" id="COG2226">
    <property type="taxonomic scope" value="Bacteria"/>
</dbReference>
<gene>
    <name evidence="2" type="ordered locus">Cycma_4726</name>
</gene>
<dbReference type="PANTHER" id="PTHR43861:SF1">
    <property type="entry name" value="TRANS-ACONITATE 2-METHYLTRANSFERASE"/>
    <property type="match status" value="1"/>
</dbReference>
<dbReference type="OrthoDB" id="9789123at2"/>
<dbReference type="AlphaFoldDB" id="G0J4H2"/>
<feature type="domain" description="Methyltransferase" evidence="1">
    <location>
        <begin position="50"/>
        <end position="164"/>
    </location>
</feature>
<evidence type="ECO:0000259" key="1">
    <source>
        <dbReference type="Pfam" id="PF13847"/>
    </source>
</evidence>
<dbReference type="Pfam" id="PF13847">
    <property type="entry name" value="Methyltransf_31"/>
    <property type="match status" value="1"/>
</dbReference>
<dbReference type="HOGENOM" id="CLU_1173387_0_0_10"/>
<dbReference type="Proteomes" id="UP000001635">
    <property type="component" value="Chromosome"/>
</dbReference>
<dbReference type="InterPro" id="IPR029063">
    <property type="entry name" value="SAM-dependent_MTases_sf"/>
</dbReference>
<accession>G0J4H2</accession>
<dbReference type="InterPro" id="IPR025714">
    <property type="entry name" value="Methyltranfer_dom"/>
</dbReference>
<dbReference type="STRING" id="880070.Cycma_4726"/>
<reference evidence="3" key="1">
    <citation type="submission" date="2011-07" db="EMBL/GenBank/DDBJ databases">
        <title>The complete genome of Cyclobacterium marinum DSM 745.</title>
        <authorList>
            <person name="Lucas S."/>
            <person name="Han J."/>
            <person name="Lapidus A."/>
            <person name="Bruce D."/>
            <person name="Goodwin L."/>
            <person name="Pitluck S."/>
            <person name="Peters L."/>
            <person name="Kyrpides N."/>
            <person name="Mavromatis K."/>
            <person name="Ivanova N."/>
            <person name="Ovchinnikova G."/>
            <person name="Chertkov O."/>
            <person name="Detter J.C."/>
            <person name="Tapia R."/>
            <person name="Han C."/>
            <person name="Land M."/>
            <person name="Hauser L."/>
            <person name="Markowitz V."/>
            <person name="Cheng J.-F."/>
            <person name="Hugenholtz P."/>
            <person name="Woyke T."/>
            <person name="Wu D."/>
            <person name="Tindall B."/>
            <person name="Schuetze A."/>
            <person name="Brambilla E."/>
            <person name="Klenk H.-P."/>
            <person name="Eisen J.A."/>
        </authorList>
    </citation>
    <scope>NUCLEOTIDE SEQUENCE [LARGE SCALE GENOMIC DNA]</scope>
    <source>
        <strain evidence="3">ATCC 25205 / DSM 745 / LMG 13164 / NCIMB 1802</strain>
    </source>
</reference>
<organism evidence="2 3">
    <name type="scientific">Cyclobacterium marinum (strain ATCC 25205 / DSM 745 / LMG 13164 / NCIMB 1802)</name>
    <name type="common">Flectobacillus marinus</name>
    <dbReference type="NCBI Taxonomy" id="880070"/>
    <lineage>
        <taxon>Bacteria</taxon>
        <taxon>Pseudomonadati</taxon>
        <taxon>Bacteroidota</taxon>
        <taxon>Cytophagia</taxon>
        <taxon>Cytophagales</taxon>
        <taxon>Cyclobacteriaceae</taxon>
        <taxon>Cyclobacterium</taxon>
    </lineage>
</organism>
<dbReference type="SUPFAM" id="SSF53335">
    <property type="entry name" value="S-adenosyl-L-methionine-dependent methyltransferases"/>
    <property type="match status" value="1"/>
</dbReference>
<keyword evidence="3" id="KW-1185">Reference proteome</keyword>
<dbReference type="GO" id="GO:0032259">
    <property type="term" value="P:methylation"/>
    <property type="evidence" value="ECO:0007669"/>
    <property type="project" value="UniProtKB-KW"/>
</dbReference>
<sequence>MNTIWLYNEFQQTGKDYSLQEEVDVYDPSHNDFRDLAKEIGDVIEWLRPNKGSKVLDIGCGTGNFSIAMARICEKVYSIDISKAMLKYAQEKAISKQIKNISFTHSGYLNFNLPDQSIDGVISSLSLHHLPDFWKSIALERIFNVLKPKGRFYLYDVVIPDHQPSDAINAFIANQGIKGGDFMREDTIIHFKEEFSTLDWIMKKLLINAGFIIKKEETQDGLLKKFYCEKSGQSN</sequence>
<name>G0J4H2_CYCMS</name>
<evidence type="ECO:0000313" key="2">
    <source>
        <dbReference type="EMBL" id="AEL28412.1"/>
    </source>
</evidence>
<keyword evidence="2" id="KW-0808">Transferase</keyword>
<keyword evidence="2" id="KW-0489">Methyltransferase</keyword>
<dbReference type="EMBL" id="CP002955">
    <property type="protein sequence ID" value="AEL28412.1"/>
    <property type="molecule type" value="Genomic_DNA"/>
</dbReference>
<dbReference type="CDD" id="cd02440">
    <property type="entry name" value="AdoMet_MTases"/>
    <property type="match status" value="1"/>
</dbReference>
<dbReference type="PANTHER" id="PTHR43861">
    <property type="entry name" value="TRANS-ACONITATE 2-METHYLTRANSFERASE-RELATED"/>
    <property type="match status" value="1"/>
</dbReference>
<dbReference type="Gene3D" id="3.40.50.150">
    <property type="entry name" value="Vaccinia Virus protein VP39"/>
    <property type="match status" value="1"/>
</dbReference>
<proteinExistence type="predicted"/>
<evidence type="ECO:0000313" key="3">
    <source>
        <dbReference type="Proteomes" id="UP000001635"/>
    </source>
</evidence>
<dbReference type="GO" id="GO:0008168">
    <property type="term" value="F:methyltransferase activity"/>
    <property type="evidence" value="ECO:0007669"/>
    <property type="project" value="UniProtKB-KW"/>
</dbReference>
<dbReference type="KEGG" id="cmr:Cycma_4726"/>